<evidence type="ECO:0000256" key="2">
    <source>
        <dbReference type="ARBA" id="ARBA00006214"/>
    </source>
</evidence>
<reference evidence="12 13" key="1">
    <citation type="submission" date="2016-10" db="EMBL/GenBank/DDBJ databases">
        <authorList>
            <person name="de Groot N.N."/>
        </authorList>
    </citation>
    <scope>NUCLEOTIDE SEQUENCE [LARGE SCALE GENOMIC DNA]</scope>
    <source>
        <strain evidence="12 13">DSM 20117</strain>
    </source>
</reference>
<keyword evidence="4" id="KW-0874">Quinone</keyword>
<evidence type="ECO:0000256" key="10">
    <source>
        <dbReference type="SAM" id="Phobius"/>
    </source>
</evidence>
<feature type="domain" description="Vitamin K epoxide reductase" evidence="11">
    <location>
        <begin position="31"/>
        <end position="172"/>
    </location>
</feature>
<name>A0A1H1GAL5_9MICC</name>
<keyword evidence="8" id="KW-1015">Disulfide bond</keyword>
<dbReference type="CDD" id="cd12922">
    <property type="entry name" value="VKOR_5"/>
    <property type="match status" value="1"/>
</dbReference>
<organism evidence="12 13">
    <name type="scientific">Crystallibacter crystallopoietes</name>
    <dbReference type="NCBI Taxonomy" id="37928"/>
    <lineage>
        <taxon>Bacteria</taxon>
        <taxon>Bacillati</taxon>
        <taxon>Actinomycetota</taxon>
        <taxon>Actinomycetes</taxon>
        <taxon>Micrococcales</taxon>
        <taxon>Micrococcaceae</taxon>
        <taxon>Crystallibacter</taxon>
    </lineage>
</organism>
<dbReference type="Pfam" id="PF07884">
    <property type="entry name" value="VKOR"/>
    <property type="match status" value="1"/>
</dbReference>
<dbReference type="EMBL" id="FNKH01000002">
    <property type="protein sequence ID" value="SDR10284.1"/>
    <property type="molecule type" value="Genomic_DNA"/>
</dbReference>
<evidence type="ECO:0000256" key="4">
    <source>
        <dbReference type="ARBA" id="ARBA00022719"/>
    </source>
</evidence>
<keyword evidence="5 10" id="KW-1133">Transmembrane helix</keyword>
<dbReference type="InterPro" id="IPR041714">
    <property type="entry name" value="VKOR_Actinobacteria"/>
</dbReference>
<feature type="transmembrane region" description="Helical" evidence="10">
    <location>
        <begin position="34"/>
        <end position="54"/>
    </location>
</feature>
<evidence type="ECO:0000256" key="7">
    <source>
        <dbReference type="ARBA" id="ARBA00023136"/>
    </source>
</evidence>
<sequence>MNHHTAHAESGAETVPAGHRPDNAVAVHFRHKPFAWLLLATGVVGWIASAILVLERLAVYVDPGHVTSCDVNPWVSCGEVFKTWQAAIFGFPNPFIGIVAFAVPITTAMAMLAGARLRRWYWIGLQVGVTLGFIFVVWLWSQALFDIFILCIYCIVVWAMMIPMFVMVTVRNLVHGAIKAPAGVVAFASDWAWTLTIILWVATAASVFIRFMNVFLGG</sequence>
<keyword evidence="6" id="KW-0560">Oxidoreductase</keyword>
<dbReference type="Proteomes" id="UP000181917">
    <property type="component" value="Unassembled WGS sequence"/>
</dbReference>
<dbReference type="OrthoDB" id="9783799at2"/>
<feature type="transmembrane region" description="Helical" evidence="10">
    <location>
        <begin position="95"/>
        <end position="113"/>
    </location>
</feature>
<accession>A0A1H1GAL5</accession>
<evidence type="ECO:0000256" key="6">
    <source>
        <dbReference type="ARBA" id="ARBA00023002"/>
    </source>
</evidence>
<dbReference type="GO" id="GO:0016020">
    <property type="term" value="C:membrane"/>
    <property type="evidence" value="ECO:0007669"/>
    <property type="project" value="UniProtKB-SubCell"/>
</dbReference>
<proteinExistence type="inferred from homology"/>
<evidence type="ECO:0000256" key="5">
    <source>
        <dbReference type="ARBA" id="ARBA00022989"/>
    </source>
</evidence>
<evidence type="ECO:0000313" key="12">
    <source>
        <dbReference type="EMBL" id="SDR10284.1"/>
    </source>
</evidence>
<keyword evidence="3 10" id="KW-0812">Transmembrane</keyword>
<evidence type="ECO:0000313" key="13">
    <source>
        <dbReference type="Proteomes" id="UP000181917"/>
    </source>
</evidence>
<comment type="subcellular location">
    <subcellularLocation>
        <location evidence="1">Membrane</location>
        <topology evidence="1">Multi-pass membrane protein</topology>
    </subcellularLocation>
</comment>
<dbReference type="SMART" id="SM00756">
    <property type="entry name" value="VKc"/>
    <property type="match status" value="1"/>
</dbReference>
<gene>
    <name evidence="12" type="ORF">SAMN04489742_3963</name>
</gene>
<feature type="transmembrane region" description="Helical" evidence="10">
    <location>
        <begin position="147"/>
        <end position="170"/>
    </location>
</feature>
<evidence type="ECO:0000259" key="11">
    <source>
        <dbReference type="SMART" id="SM00756"/>
    </source>
</evidence>
<keyword evidence="7 10" id="KW-0472">Membrane</keyword>
<dbReference type="InterPro" id="IPR038354">
    <property type="entry name" value="VKOR_sf"/>
</dbReference>
<protein>
    <submittedName>
        <fullName evidence="12">Uncharacterized membrane protein</fullName>
    </submittedName>
</protein>
<dbReference type="InterPro" id="IPR012932">
    <property type="entry name" value="VKOR"/>
</dbReference>
<evidence type="ECO:0000256" key="8">
    <source>
        <dbReference type="ARBA" id="ARBA00023157"/>
    </source>
</evidence>
<dbReference type="GO" id="GO:0048038">
    <property type="term" value="F:quinone binding"/>
    <property type="evidence" value="ECO:0007669"/>
    <property type="project" value="UniProtKB-KW"/>
</dbReference>
<evidence type="ECO:0000256" key="9">
    <source>
        <dbReference type="ARBA" id="ARBA00023284"/>
    </source>
</evidence>
<dbReference type="STRING" id="37928.SAMN04489742_3963"/>
<dbReference type="GO" id="GO:0016491">
    <property type="term" value="F:oxidoreductase activity"/>
    <property type="evidence" value="ECO:0007669"/>
    <property type="project" value="UniProtKB-KW"/>
</dbReference>
<feature type="transmembrane region" description="Helical" evidence="10">
    <location>
        <begin position="120"/>
        <end position="141"/>
    </location>
</feature>
<keyword evidence="9" id="KW-0676">Redox-active center</keyword>
<evidence type="ECO:0000256" key="1">
    <source>
        <dbReference type="ARBA" id="ARBA00004141"/>
    </source>
</evidence>
<comment type="similarity">
    <text evidence="2">Belongs to the VKOR family.</text>
</comment>
<dbReference type="AlphaFoldDB" id="A0A1H1GAL5"/>
<evidence type="ECO:0000256" key="3">
    <source>
        <dbReference type="ARBA" id="ARBA00022692"/>
    </source>
</evidence>
<dbReference type="Gene3D" id="1.20.1440.130">
    <property type="entry name" value="VKOR domain"/>
    <property type="match status" value="1"/>
</dbReference>
<dbReference type="RefSeq" id="WP_083339848.1">
    <property type="nucleotide sequence ID" value="NZ_CP018863.1"/>
</dbReference>
<feature type="transmembrane region" description="Helical" evidence="10">
    <location>
        <begin position="191"/>
        <end position="212"/>
    </location>
</feature>
<keyword evidence="13" id="KW-1185">Reference proteome</keyword>